<dbReference type="Pfam" id="PF00078">
    <property type="entry name" value="RVT_1"/>
    <property type="match status" value="1"/>
</dbReference>
<feature type="domain" description="RNase H type-1" evidence="2">
    <location>
        <begin position="519"/>
        <end position="627"/>
    </location>
</feature>
<accession>A0A2Z6NRZ8</accession>
<name>A0A2Z6NRZ8_TRISU</name>
<dbReference type="InterPro" id="IPR043502">
    <property type="entry name" value="DNA/RNA_pol_sf"/>
</dbReference>
<gene>
    <name evidence="3" type="ORF">TSUD_270460</name>
</gene>
<dbReference type="Gene3D" id="3.30.420.10">
    <property type="entry name" value="Ribonuclease H-like superfamily/Ribonuclease H"/>
    <property type="match status" value="1"/>
</dbReference>
<evidence type="ECO:0000313" key="3">
    <source>
        <dbReference type="EMBL" id="GAU39202.1"/>
    </source>
</evidence>
<dbReference type="Proteomes" id="UP000242715">
    <property type="component" value="Unassembled WGS sequence"/>
</dbReference>
<dbReference type="AlphaFoldDB" id="A0A2Z6NRZ8"/>
<dbReference type="InterPro" id="IPR036397">
    <property type="entry name" value="RNaseH_sf"/>
</dbReference>
<keyword evidence="4" id="KW-1185">Reference proteome</keyword>
<dbReference type="InterPro" id="IPR044730">
    <property type="entry name" value="RNase_H-like_dom_plant"/>
</dbReference>
<evidence type="ECO:0000259" key="1">
    <source>
        <dbReference type="Pfam" id="PF00078"/>
    </source>
</evidence>
<dbReference type="CDD" id="cd06222">
    <property type="entry name" value="RNase_H_like"/>
    <property type="match status" value="1"/>
</dbReference>
<dbReference type="PANTHER" id="PTHR31635">
    <property type="entry name" value="REVERSE TRANSCRIPTASE DOMAIN-CONTAINING PROTEIN-RELATED"/>
    <property type="match status" value="1"/>
</dbReference>
<dbReference type="PANTHER" id="PTHR31635:SF196">
    <property type="entry name" value="REVERSE TRANSCRIPTASE DOMAIN-CONTAINING PROTEIN-RELATED"/>
    <property type="match status" value="1"/>
</dbReference>
<dbReference type="InterPro" id="IPR000477">
    <property type="entry name" value="RT_dom"/>
</dbReference>
<evidence type="ECO:0000313" key="4">
    <source>
        <dbReference type="Proteomes" id="UP000242715"/>
    </source>
</evidence>
<dbReference type="GO" id="GO:0003676">
    <property type="term" value="F:nucleic acid binding"/>
    <property type="evidence" value="ECO:0007669"/>
    <property type="project" value="InterPro"/>
</dbReference>
<dbReference type="CDD" id="cd01650">
    <property type="entry name" value="RT_nLTR_like"/>
    <property type="match status" value="1"/>
</dbReference>
<dbReference type="EMBL" id="DF973749">
    <property type="protein sequence ID" value="GAU39202.1"/>
    <property type="molecule type" value="Genomic_DNA"/>
</dbReference>
<feature type="domain" description="Reverse transcriptase" evidence="1">
    <location>
        <begin position="213"/>
        <end position="331"/>
    </location>
</feature>
<protein>
    <recommendedName>
        <fullName evidence="5">Reverse transcriptase domain-containing protein</fullName>
    </recommendedName>
</protein>
<dbReference type="Pfam" id="PF13456">
    <property type="entry name" value="RVT_3"/>
    <property type="match status" value="1"/>
</dbReference>
<dbReference type="OrthoDB" id="1922870at2759"/>
<proteinExistence type="predicted"/>
<sequence>MWWSQRSRAMWLKHGDKNTSYFHQKANQRRRTNKIENICDSSGTIHYDPTKIEEIMVNHFKTLFESQDTHHTQRTVEVVRNSITKDQYKHLDEAFTEEEVAEAIRNMKGLAAPGPDGLPALFYHTYWDIIKKEVTTTALQVLNHKGDTTPYNHTYICLIPKKKNPSLPSDHFRPISLCNVILKIITKTIANRIKVILPEVISPNQSALTTPWVEWKFLQLTLETMGFPKNVTDTIMNCVKQVMFSILINGKPTQRFKPQRGLRQGDPLSPYLFILCANVFSGLITKAQNDKRIHGVKIAHGAPEVSHLLFADDSLLFCRANTQEATVIHNIISEYQEASETGNKTVSYTWRSISKASWILKKGGLWNIGNGANINIWTDNWLPRQQGHKIWTPRGEATQIWVKDLMYPEIRSWNRQLISDTFMPFEAEQIVQIPIVHLSNPDEFSWPSTKDGIYTKLWKLKIPPKYTHLLWRILQDALPIQTNLRKRAKPKIASLSTNIIRRKPLRRPVPPKIAVMAVGGWGVRRVDGSWVGAATKVVEGIEDVAAAEAMGVMEAITSALLIHQGPIIIENDNEVIMKAINLKKFPRLLWGQLAKQIRVLIDANPQLSIQWVGRNRNTVAHVIAEWAEVEPNKTWVDNLPPHIVGHIQRDMMPPICNPIS</sequence>
<evidence type="ECO:0000259" key="2">
    <source>
        <dbReference type="Pfam" id="PF13456"/>
    </source>
</evidence>
<dbReference type="InterPro" id="IPR002156">
    <property type="entry name" value="RNaseH_domain"/>
</dbReference>
<reference evidence="4" key="1">
    <citation type="journal article" date="2017" name="Front. Plant Sci.">
        <title>Climate Clever Clovers: New Paradigm to Reduce the Environmental Footprint of Ruminants by Breeding Low Methanogenic Forages Utilizing Haplotype Variation.</title>
        <authorList>
            <person name="Kaur P."/>
            <person name="Appels R."/>
            <person name="Bayer P.E."/>
            <person name="Keeble-Gagnere G."/>
            <person name="Wang J."/>
            <person name="Hirakawa H."/>
            <person name="Shirasawa K."/>
            <person name="Vercoe P."/>
            <person name="Stefanova K."/>
            <person name="Durmic Z."/>
            <person name="Nichols P."/>
            <person name="Revell C."/>
            <person name="Isobe S.N."/>
            <person name="Edwards D."/>
            <person name="Erskine W."/>
        </authorList>
    </citation>
    <scope>NUCLEOTIDE SEQUENCE [LARGE SCALE GENOMIC DNA]</scope>
    <source>
        <strain evidence="4">cv. Daliak</strain>
    </source>
</reference>
<evidence type="ECO:0008006" key="5">
    <source>
        <dbReference type="Google" id="ProtNLM"/>
    </source>
</evidence>
<dbReference type="GO" id="GO:0004523">
    <property type="term" value="F:RNA-DNA hybrid ribonuclease activity"/>
    <property type="evidence" value="ECO:0007669"/>
    <property type="project" value="InterPro"/>
</dbReference>
<organism evidence="3 4">
    <name type="scientific">Trifolium subterraneum</name>
    <name type="common">Subterranean clover</name>
    <dbReference type="NCBI Taxonomy" id="3900"/>
    <lineage>
        <taxon>Eukaryota</taxon>
        <taxon>Viridiplantae</taxon>
        <taxon>Streptophyta</taxon>
        <taxon>Embryophyta</taxon>
        <taxon>Tracheophyta</taxon>
        <taxon>Spermatophyta</taxon>
        <taxon>Magnoliopsida</taxon>
        <taxon>eudicotyledons</taxon>
        <taxon>Gunneridae</taxon>
        <taxon>Pentapetalae</taxon>
        <taxon>rosids</taxon>
        <taxon>fabids</taxon>
        <taxon>Fabales</taxon>
        <taxon>Fabaceae</taxon>
        <taxon>Papilionoideae</taxon>
        <taxon>50 kb inversion clade</taxon>
        <taxon>NPAAA clade</taxon>
        <taxon>Hologalegina</taxon>
        <taxon>IRL clade</taxon>
        <taxon>Trifolieae</taxon>
        <taxon>Trifolium</taxon>
    </lineage>
</organism>
<dbReference type="SUPFAM" id="SSF56672">
    <property type="entry name" value="DNA/RNA polymerases"/>
    <property type="match status" value="1"/>
</dbReference>